<feature type="transmembrane region" description="Helical" evidence="5">
    <location>
        <begin position="265"/>
        <end position="294"/>
    </location>
</feature>
<sequence length="354" mass="39303">MNDSKNKPLAAAQVTDKSIVHRKKNSVIFRGKCAALVLILLTFICLFAEGVVNDKPILVQYDGEWFVPIFKSYPETAFGGDFESEADYKDPYVLNMIEQSGWVTWPLVRYHYDTINYDLTYPSPPSKQNWLGLDDQGRDVFARLIYGLRISLAFALVLTSAISVIALVTGTVQGYLGGWVDLIGQRLTEIWGAIPVMFVVMIVASILNPGFVTLTLVLALFGWHYLAQLIRAEVLKTRQLEYVQSALIAGVSDFRIMWRHVLPNALITTLSTLPFIFAGSLGSLITLDFLGFGLPVGYPSLGELIAQGKNNLHAPWLGMTGCGAILFVITLVVLVGEAVQEWLSPFKEHHHAQR</sequence>
<dbReference type="SUPFAM" id="SSF161098">
    <property type="entry name" value="MetI-like"/>
    <property type="match status" value="1"/>
</dbReference>
<dbReference type="PANTHER" id="PTHR30325:SF0">
    <property type="entry name" value="INNER MEMBRANE ABC TRANSPORTER PERMEASE PROTEIN YEJE"/>
    <property type="match status" value="1"/>
</dbReference>
<keyword evidence="5" id="KW-0813">Transport</keyword>
<feature type="transmembrane region" description="Helical" evidence="5">
    <location>
        <begin position="196"/>
        <end position="221"/>
    </location>
</feature>
<comment type="similarity">
    <text evidence="5">Belongs to the binding-protein-dependent transport system permease family.</text>
</comment>
<evidence type="ECO:0000256" key="1">
    <source>
        <dbReference type="ARBA" id="ARBA00004651"/>
    </source>
</evidence>
<feature type="transmembrane region" description="Helical" evidence="5">
    <location>
        <begin position="152"/>
        <end position="176"/>
    </location>
</feature>
<evidence type="ECO:0000259" key="6">
    <source>
        <dbReference type="PROSITE" id="PS50928"/>
    </source>
</evidence>
<dbReference type="Pfam" id="PF00528">
    <property type="entry name" value="BPD_transp_1"/>
    <property type="match status" value="1"/>
</dbReference>
<keyword evidence="2 5" id="KW-0812">Transmembrane</keyword>
<dbReference type="PANTHER" id="PTHR30325">
    <property type="entry name" value="MEMBRANE COMPONENT OF ABC TRANSPORTER"/>
    <property type="match status" value="1"/>
</dbReference>
<dbReference type="GO" id="GO:0055085">
    <property type="term" value="P:transmembrane transport"/>
    <property type="evidence" value="ECO:0007669"/>
    <property type="project" value="InterPro"/>
</dbReference>
<dbReference type="Gene3D" id="1.10.3720.10">
    <property type="entry name" value="MetI-like"/>
    <property type="match status" value="1"/>
</dbReference>
<comment type="caution">
    <text evidence="7">The sequence shown here is derived from an EMBL/GenBank/DDBJ whole genome shotgun (WGS) entry which is preliminary data.</text>
</comment>
<dbReference type="RefSeq" id="WP_150897563.1">
    <property type="nucleotide sequence ID" value="NZ_VXDD01000005.1"/>
</dbReference>
<evidence type="ECO:0000256" key="3">
    <source>
        <dbReference type="ARBA" id="ARBA00022989"/>
    </source>
</evidence>
<dbReference type="GO" id="GO:0005886">
    <property type="term" value="C:plasma membrane"/>
    <property type="evidence" value="ECO:0007669"/>
    <property type="project" value="UniProtKB-SubCell"/>
</dbReference>
<dbReference type="EMBL" id="VXDD01000005">
    <property type="protein sequence ID" value="KAB0300154.1"/>
    <property type="molecule type" value="Genomic_DNA"/>
</dbReference>
<dbReference type="Proteomes" id="UP000326687">
    <property type="component" value="Unassembled WGS sequence"/>
</dbReference>
<dbReference type="InterPro" id="IPR035906">
    <property type="entry name" value="MetI-like_sf"/>
</dbReference>
<dbReference type="PROSITE" id="PS50928">
    <property type="entry name" value="ABC_TM1"/>
    <property type="match status" value="1"/>
</dbReference>
<dbReference type="AlphaFoldDB" id="A0A5N3RZZ4"/>
<dbReference type="CDD" id="cd06261">
    <property type="entry name" value="TM_PBP2"/>
    <property type="match status" value="1"/>
</dbReference>
<evidence type="ECO:0000256" key="2">
    <source>
        <dbReference type="ARBA" id="ARBA00022692"/>
    </source>
</evidence>
<reference evidence="7 8" key="1">
    <citation type="submission" date="2019-09" db="EMBL/GenBank/DDBJ databases">
        <title>Vibrio Fortis S7-72.</title>
        <authorList>
            <person name="Das S.K."/>
        </authorList>
    </citation>
    <scope>NUCLEOTIDE SEQUENCE [LARGE SCALE GENOMIC DNA]</scope>
    <source>
        <strain evidence="7 8">S7-72</strain>
    </source>
</reference>
<evidence type="ECO:0000256" key="4">
    <source>
        <dbReference type="ARBA" id="ARBA00023136"/>
    </source>
</evidence>
<dbReference type="GO" id="GO:0042884">
    <property type="term" value="P:microcin transport"/>
    <property type="evidence" value="ECO:0007669"/>
    <property type="project" value="TreeGrafter"/>
</dbReference>
<protein>
    <submittedName>
        <fullName evidence="7">ABC transporter permease</fullName>
    </submittedName>
</protein>
<feature type="transmembrane region" description="Helical" evidence="5">
    <location>
        <begin position="314"/>
        <end position="335"/>
    </location>
</feature>
<accession>A0A5N3RZZ4</accession>
<evidence type="ECO:0000313" key="8">
    <source>
        <dbReference type="Proteomes" id="UP000326687"/>
    </source>
</evidence>
<proteinExistence type="inferred from homology"/>
<keyword evidence="4 5" id="KW-0472">Membrane</keyword>
<feature type="transmembrane region" description="Helical" evidence="5">
    <location>
        <begin position="27"/>
        <end position="48"/>
    </location>
</feature>
<evidence type="ECO:0000256" key="5">
    <source>
        <dbReference type="RuleBase" id="RU363032"/>
    </source>
</evidence>
<evidence type="ECO:0000313" key="7">
    <source>
        <dbReference type="EMBL" id="KAB0300154.1"/>
    </source>
</evidence>
<organism evidence="7 8">
    <name type="scientific">Vibrio fortis</name>
    <dbReference type="NCBI Taxonomy" id="212667"/>
    <lineage>
        <taxon>Bacteria</taxon>
        <taxon>Pseudomonadati</taxon>
        <taxon>Pseudomonadota</taxon>
        <taxon>Gammaproteobacteria</taxon>
        <taxon>Vibrionales</taxon>
        <taxon>Vibrionaceae</taxon>
        <taxon>Vibrio</taxon>
    </lineage>
</organism>
<feature type="domain" description="ABC transmembrane type-1" evidence="6">
    <location>
        <begin position="152"/>
        <end position="337"/>
    </location>
</feature>
<keyword evidence="3 5" id="KW-1133">Transmembrane helix</keyword>
<comment type="subcellular location">
    <subcellularLocation>
        <location evidence="1 5">Cell membrane</location>
        <topology evidence="1 5">Multi-pass membrane protein</topology>
    </subcellularLocation>
</comment>
<gene>
    <name evidence="7" type="ORF">F2Z80_23920</name>
</gene>
<dbReference type="InterPro" id="IPR000515">
    <property type="entry name" value="MetI-like"/>
</dbReference>
<name>A0A5N3RZZ4_9VIBR</name>